<evidence type="ECO:0000313" key="2">
    <source>
        <dbReference type="Proteomes" id="UP001500902"/>
    </source>
</evidence>
<comment type="caution">
    <text evidence="1">The sequence shown here is derived from an EMBL/GenBank/DDBJ whole genome shotgun (WGS) entry which is preliminary data.</text>
</comment>
<reference evidence="2" key="1">
    <citation type="journal article" date="2019" name="Int. J. Syst. Evol. Microbiol.">
        <title>The Global Catalogue of Microorganisms (GCM) 10K type strain sequencing project: providing services to taxonomists for standard genome sequencing and annotation.</title>
        <authorList>
            <consortium name="The Broad Institute Genomics Platform"/>
            <consortium name="The Broad Institute Genome Sequencing Center for Infectious Disease"/>
            <person name="Wu L."/>
            <person name="Ma J."/>
        </authorList>
    </citation>
    <scope>NUCLEOTIDE SEQUENCE [LARGE SCALE GENOMIC DNA]</scope>
    <source>
        <strain evidence="2">JCM 16904</strain>
    </source>
</reference>
<name>A0ABP7BWD8_9ACTN</name>
<evidence type="ECO:0008006" key="3">
    <source>
        <dbReference type="Google" id="ProtNLM"/>
    </source>
</evidence>
<dbReference type="Proteomes" id="UP001500902">
    <property type="component" value="Unassembled WGS sequence"/>
</dbReference>
<keyword evidence="2" id="KW-1185">Reference proteome</keyword>
<protein>
    <recommendedName>
        <fullName evidence="3">Transposase DDE domain-containing protein</fullName>
    </recommendedName>
</protein>
<organism evidence="1 2">
    <name type="scientific">Nonomuraea antimicrobica</name>
    <dbReference type="NCBI Taxonomy" id="561173"/>
    <lineage>
        <taxon>Bacteria</taxon>
        <taxon>Bacillati</taxon>
        <taxon>Actinomycetota</taxon>
        <taxon>Actinomycetes</taxon>
        <taxon>Streptosporangiales</taxon>
        <taxon>Streptosporangiaceae</taxon>
        <taxon>Nonomuraea</taxon>
    </lineage>
</organism>
<gene>
    <name evidence="1" type="ORF">GCM10022224_039640</name>
</gene>
<dbReference type="RefSeq" id="WP_344879638.1">
    <property type="nucleotide sequence ID" value="NZ_BAAAZP010000076.1"/>
</dbReference>
<accession>A0ABP7BWD8</accession>
<proteinExistence type="predicted"/>
<sequence>MDPTWPTVRRLGNLSVLLRWFRRLCIRWEIRDDADETFIALDASIIRAHDAAII</sequence>
<evidence type="ECO:0000313" key="1">
    <source>
        <dbReference type="EMBL" id="GAA3671499.1"/>
    </source>
</evidence>
<dbReference type="EMBL" id="BAAAZP010000076">
    <property type="protein sequence ID" value="GAA3671499.1"/>
    <property type="molecule type" value="Genomic_DNA"/>
</dbReference>